<evidence type="ECO:0000313" key="2">
    <source>
        <dbReference type="EMBL" id="MBB6731639.1"/>
    </source>
</evidence>
<dbReference type="EMBL" id="JACJVO010000013">
    <property type="protein sequence ID" value="MBB6731639.1"/>
    <property type="molecule type" value="Genomic_DNA"/>
</dbReference>
<organism evidence="2 3">
    <name type="scientific">Cohnella zeiphila</name>
    <dbReference type="NCBI Taxonomy" id="2761120"/>
    <lineage>
        <taxon>Bacteria</taxon>
        <taxon>Bacillati</taxon>
        <taxon>Bacillota</taxon>
        <taxon>Bacilli</taxon>
        <taxon>Bacillales</taxon>
        <taxon>Paenibacillaceae</taxon>
        <taxon>Cohnella</taxon>
    </lineage>
</organism>
<comment type="caution">
    <text evidence="2">The sequence shown here is derived from an EMBL/GenBank/DDBJ whole genome shotgun (WGS) entry which is preliminary data.</text>
</comment>
<dbReference type="GO" id="GO:0003677">
    <property type="term" value="F:DNA binding"/>
    <property type="evidence" value="ECO:0007669"/>
    <property type="project" value="UniProtKB-KW"/>
</dbReference>
<dbReference type="SUPFAM" id="SSF46785">
    <property type="entry name" value="Winged helix' DNA-binding domain"/>
    <property type="match status" value="1"/>
</dbReference>
<name>A0A7X0SML1_9BACL</name>
<dbReference type="Proteomes" id="UP000564644">
    <property type="component" value="Unassembled WGS sequence"/>
</dbReference>
<sequence length="205" mass="22890">MDSQAKPETADVYRLEMPEQALALLNPMRADILRLLAEPASASEVGRRMGEAPQKINYHLKSLEKVGLVRRDGTRQVKNLVEVLYRAVARTFVIPDSFGWSEELTGRMKDEGALRQLINAAERIRTDAMKLMEVSENRGEVPSAVLETELSLPDEATRERFLQDYAEAVKGVVRKYRAEGAADGESFRAVLAVYPQMDQGGTGHE</sequence>
<dbReference type="Gene3D" id="1.10.10.10">
    <property type="entry name" value="Winged helix-like DNA-binding domain superfamily/Winged helix DNA-binding domain"/>
    <property type="match status" value="1"/>
</dbReference>
<protein>
    <submittedName>
        <fullName evidence="2">Helix-turn-helix domain-containing protein</fullName>
    </submittedName>
</protein>
<keyword evidence="1" id="KW-0238">DNA-binding</keyword>
<dbReference type="AlphaFoldDB" id="A0A7X0SML1"/>
<keyword evidence="3" id="KW-1185">Reference proteome</keyword>
<reference evidence="2 3" key="1">
    <citation type="submission" date="2020-08" db="EMBL/GenBank/DDBJ databases">
        <title>Cohnella phylogeny.</title>
        <authorList>
            <person name="Dunlap C."/>
        </authorList>
    </citation>
    <scope>NUCLEOTIDE SEQUENCE [LARGE SCALE GENOMIC DNA]</scope>
    <source>
        <strain evidence="2 3">CBP 2801</strain>
    </source>
</reference>
<evidence type="ECO:0000313" key="3">
    <source>
        <dbReference type="Proteomes" id="UP000564644"/>
    </source>
</evidence>
<evidence type="ECO:0000256" key="1">
    <source>
        <dbReference type="ARBA" id="ARBA00023125"/>
    </source>
</evidence>
<dbReference type="Pfam" id="PF12840">
    <property type="entry name" value="HTH_20"/>
    <property type="match status" value="1"/>
</dbReference>
<gene>
    <name evidence="2" type="ORF">H7C18_12025</name>
</gene>
<dbReference type="InterPro" id="IPR036390">
    <property type="entry name" value="WH_DNA-bd_sf"/>
</dbReference>
<dbReference type="CDD" id="cd00090">
    <property type="entry name" value="HTH_ARSR"/>
    <property type="match status" value="1"/>
</dbReference>
<accession>A0A7X0SML1</accession>
<dbReference type="RefSeq" id="WP_185129313.1">
    <property type="nucleotide sequence ID" value="NZ_JACJVO010000013.1"/>
</dbReference>
<proteinExistence type="predicted"/>
<dbReference type="InterPro" id="IPR036388">
    <property type="entry name" value="WH-like_DNA-bd_sf"/>
</dbReference>
<dbReference type="InterPro" id="IPR011991">
    <property type="entry name" value="ArsR-like_HTH"/>
</dbReference>